<dbReference type="STRING" id="400682.A0A1X7SDP3"/>
<dbReference type="GO" id="GO:0003682">
    <property type="term" value="F:chromatin binding"/>
    <property type="evidence" value="ECO:0007669"/>
    <property type="project" value="TreeGrafter"/>
</dbReference>
<protein>
    <submittedName>
        <fullName evidence="1">Uncharacterized protein</fullName>
    </submittedName>
</protein>
<dbReference type="GO" id="GO:0010468">
    <property type="term" value="P:regulation of gene expression"/>
    <property type="evidence" value="ECO:0007669"/>
    <property type="project" value="InterPro"/>
</dbReference>
<sequence>MSNKVLMSVYNRMVEVMDTLAQLLGTQALTDMTVLKLSGLGIFPFFVENISSLQLSALKLVRTIFSRYEKHRDLIIEDIFASLGRLPTTKRNLRNFRY</sequence>
<organism evidence="1">
    <name type="scientific">Amphimedon queenslandica</name>
    <name type="common">Sponge</name>
    <dbReference type="NCBI Taxonomy" id="400682"/>
    <lineage>
        <taxon>Eukaryota</taxon>
        <taxon>Metazoa</taxon>
        <taxon>Porifera</taxon>
        <taxon>Demospongiae</taxon>
        <taxon>Heteroscleromorpha</taxon>
        <taxon>Haplosclerida</taxon>
        <taxon>Niphatidae</taxon>
        <taxon>Amphimedon</taxon>
    </lineage>
</organism>
<dbReference type="InterPro" id="IPR033031">
    <property type="entry name" value="Scc2/Nipped-B"/>
</dbReference>
<dbReference type="GO" id="GO:0140588">
    <property type="term" value="P:chromatin looping"/>
    <property type="evidence" value="ECO:0007669"/>
    <property type="project" value="InterPro"/>
</dbReference>
<dbReference type="EnsemblMetazoa" id="Aqu2.1.00175_001">
    <property type="protein sequence ID" value="Aqu2.1.00175_001"/>
    <property type="gene ID" value="Aqu2.1.00175"/>
</dbReference>
<dbReference type="InParanoid" id="A0A1X7SDP3"/>
<dbReference type="GO" id="GO:0090694">
    <property type="term" value="C:Scc2-Scc4 cohesin loading complex"/>
    <property type="evidence" value="ECO:0007669"/>
    <property type="project" value="TreeGrafter"/>
</dbReference>
<dbReference type="PANTHER" id="PTHR21704">
    <property type="entry name" value="NIPPED-B-LIKE PROTEIN DELANGIN SCC2-RELATED"/>
    <property type="match status" value="1"/>
</dbReference>
<accession>A0A1X7SDP3</accession>
<dbReference type="AlphaFoldDB" id="A0A1X7SDP3"/>
<proteinExistence type="predicted"/>
<dbReference type="GO" id="GO:0061775">
    <property type="term" value="F:cohesin loader activity"/>
    <property type="evidence" value="ECO:0007669"/>
    <property type="project" value="InterPro"/>
</dbReference>
<dbReference type="GO" id="GO:1990414">
    <property type="term" value="P:replication-born double-strand break repair via sister chromatid exchange"/>
    <property type="evidence" value="ECO:0007669"/>
    <property type="project" value="TreeGrafter"/>
</dbReference>
<dbReference type="GO" id="GO:0071169">
    <property type="term" value="P:establishment of protein localization to chromatin"/>
    <property type="evidence" value="ECO:0007669"/>
    <property type="project" value="TreeGrafter"/>
</dbReference>
<name>A0A1X7SDP3_AMPQE</name>
<dbReference type="PANTHER" id="PTHR21704:SF18">
    <property type="entry name" value="NIPPED-B-LIKE PROTEIN"/>
    <property type="match status" value="1"/>
</dbReference>
<dbReference type="GO" id="GO:0034087">
    <property type="term" value="P:establishment of mitotic sister chromatid cohesion"/>
    <property type="evidence" value="ECO:0007669"/>
    <property type="project" value="TreeGrafter"/>
</dbReference>
<dbReference type="OrthoDB" id="418242at2759"/>
<dbReference type="eggNOG" id="KOG1020">
    <property type="taxonomic scope" value="Eukaryota"/>
</dbReference>
<reference evidence="1" key="1">
    <citation type="submission" date="2017-05" db="UniProtKB">
        <authorList>
            <consortium name="EnsemblMetazoa"/>
        </authorList>
    </citation>
    <scope>IDENTIFICATION</scope>
</reference>
<evidence type="ECO:0000313" key="1">
    <source>
        <dbReference type="EnsemblMetazoa" id="Aqu2.1.00175_001"/>
    </source>
</evidence>